<dbReference type="GO" id="GO:0016020">
    <property type="term" value="C:membrane"/>
    <property type="evidence" value="ECO:0007669"/>
    <property type="project" value="UniProtKB-SubCell"/>
</dbReference>
<dbReference type="Pfam" id="PF01384">
    <property type="entry name" value="PHO4"/>
    <property type="match status" value="1"/>
</dbReference>
<proteinExistence type="inferred from homology"/>
<evidence type="ECO:0000313" key="10">
    <source>
        <dbReference type="Proteomes" id="UP000272942"/>
    </source>
</evidence>
<dbReference type="EMBL" id="UZAN01043536">
    <property type="protein sequence ID" value="VDP78589.1"/>
    <property type="molecule type" value="Genomic_DNA"/>
</dbReference>
<organism evidence="9 10">
    <name type="scientific">Echinostoma caproni</name>
    <dbReference type="NCBI Taxonomy" id="27848"/>
    <lineage>
        <taxon>Eukaryota</taxon>
        <taxon>Metazoa</taxon>
        <taxon>Spiralia</taxon>
        <taxon>Lophotrochozoa</taxon>
        <taxon>Platyhelminthes</taxon>
        <taxon>Trematoda</taxon>
        <taxon>Digenea</taxon>
        <taxon>Plagiorchiida</taxon>
        <taxon>Echinostomata</taxon>
        <taxon>Echinostomatoidea</taxon>
        <taxon>Echinostomatidae</taxon>
        <taxon>Echinostoma</taxon>
    </lineage>
</organism>
<gene>
    <name evidence="9" type="ORF">ECPE_LOCUS6523</name>
</gene>
<feature type="transmembrane region" description="Helical" evidence="8">
    <location>
        <begin position="59"/>
        <end position="79"/>
    </location>
</feature>
<dbReference type="GO" id="GO:0035435">
    <property type="term" value="P:phosphate ion transmembrane transport"/>
    <property type="evidence" value="ECO:0007669"/>
    <property type="project" value="TreeGrafter"/>
</dbReference>
<feature type="transmembrane region" description="Helical" evidence="8">
    <location>
        <begin position="21"/>
        <end position="39"/>
    </location>
</feature>
<evidence type="ECO:0000256" key="6">
    <source>
        <dbReference type="ARBA" id="ARBA00022989"/>
    </source>
</evidence>
<accession>A0A3P8KF90</accession>
<feature type="transmembrane region" description="Helical" evidence="8">
    <location>
        <begin position="100"/>
        <end position="120"/>
    </location>
</feature>
<evidence type="ECO:0000256" key="1">
    <source>
        <dbReference type="ARBA" id="ARBA00004141"/>
    </source>
</evidence>
<evidence type="ECO:0000256" key="2">
    <source>
        <dbReference type="ARBA" id="ARBA00009916"/>
    </source>
</evidence>
<feature type="transmembrane region" description="Helical" evidence="8">
    <location>
        <begin position="126"/>
        <end position="148"/>
    </location>
</feature>
<dbReference type="Proteomes" id="UP000272942">
    <property type="component" value="Unassembled WGS sequence"/>
</dbReference>
<reference evidence="9 10" key="1">
    <citation type="submission" date="2018-11" db="EMBL/GenBank/DDBJ databases">
        <authorList>
            <consortium name="Pathogen Informatics"/>
        </authorList>
    </citation>
    <scope>NUCLEOTIDE SEQUENCE [LARGE SCALE GENOMIC DNA]</scope>
    <source>
        <strain evidence="9 10">Egypt</strain>
    </source>
</reference>
<protein>
    <recommendedName>
        <fullName evidence="11">Phosphate transporter</fullName>
    </recommendedName>
</protein>
<dbReference type="PANTHER" id="PTHR11101:SF80">
    <property type="entry name" value="PHOSPHATE TRANSPORTER"/>
    <property type="match status" value="1"/>
</dbReference>
<keyword evidence="4" id="KW-0592">Phosphate transport</keyword>
<keyword evidence="3" id="KW-0813">Transport</keyword>
<name>A0A3P8KF90_9TREM</name>
<evidence type="ECO:0000256" key="8">
    <source>
        <dbReference type="SAM" id="Phobius"/>
    </source>
</evidence>
<comment type="similarity">
    <text evidence="2">Belongs to the inorganic phosphate transporter (PiT) (TC 2.A.20) family.</text>
</comment>
<dbReference type="InterPro" id="IPR001204">
    <property type="entry name" value="Phos_transporter"/>
</dbReference>
<dbReference type="OrthoDB" id="260807at2759"/>
<dbReference type="AlphaFoldDB" id="A0A3P8KF90"/>
<sequence>MVWVTKQYYAPERIMNHFLFYKDYCTVISFVLAFGLGANDVANTFGSSVGSGVLSLKQACVLATICEMAGAVLLGRISAPFYTLFTKLENGAATLMAGQVAALGGSCIWLLVATFLRLPVSGTHSIVGATVGFSLVIFGVKAIHWMALVQIGPIPTKQYYCGCSGFCSDAKCTCVLVELCFLSISQTWEYLFPPSKKKDRSAKILKPKSRN</sequence>
<evidence type="ECO:0000313" key="9">
    <source>
        <dbReference type="EMBL" id="VDP78589.1"/>
    </source>
</evidence>
<evidence type="ECO:0000256" key="4">
    <source>
        <dbReference type="ARBA" id="ARBA00022592"/>
    </source>
</evidence>
<keyword evidence="10" id="KW-1185">Reference proteome</keyword>
<evidence type="ECO:0008006" key="11">
    <source>
        <dbReference type="Google" id="ProtNLM"/>
    </source>
</evidence>
<evidence type="ECO:0000256" key="5">
    <source>
        <dbReference type="ARBA" id="ARBA00022692"/>
    </source>
</evidence>
<keyword evidence="7 8" id="KW-0472">Membrane</keyword>
<evidence type="ECO:0000256" key="7">
    <source>
        <dbReference type="ARBA" id="ARBA00023136"/>
    </source>
</evidence>
<evidence type="ECO:0000256" key="3">
    <source>
        <dbReference type="ARBA" id="ARBA00022448"/>
    </source>
</evidence>
<comment type="subcellular location">
    <subcellularLocation>
        <location evidence="1">Membrane</location>
        <topology evidence="1">Multi-pass membrane protein</topology>
    </subcellularLocation>
</comment>
<keyword evidence="6 8" id="KW-1133">Transmembrane helix</keyword>
<dbReference type="PANTHER" id="PTHR11101">
    <property type="entry name" value="PHOSPHATE TRANSPORTER"/>
    <property type="match status" value="1"/>
</dbReference>
<keyword evidence="5 8" id="KW-0812">Transmembrane</keyword>
<dbReference type="GO" id="GO:0005315">
    <property type="term" value="F:phosphate transmembrane transporter activity"/>
    <property type="evidence" value="ECO:0007669"/>
    <property type="project" value="InterPro"/>
</dbReference>